<reference evidence="1" key="1">
    <citation type="submission" date="2018-11" db="EMBL/GenBank/DDBJ databases">
        <title>The sequence and de novo assembly of Larimichthys crocea genome using PacBio and Hi-C technologies.</title>
        <authorList>
            <person name="Xu P."/>
            <person name="Chen B."/>
            <person name="Zhou Z."/>
            <person name="Ke Q."/>
            <person name="Wu Y."/>
            <person name="Bai H."/>
            <person name="Pu F."/>
        </authorList>
    </citation>
    <scope>NUCLEOTIDE SEQUENCE</scope>
    <source>
        <tissue evidence="1">Muscle</tissue>
    </source>
</reference>
<evidence type="ECO:0000313" key="1">
    <source>
        <dbReference type="EMBL" id="TMS23628.1"/>
    </source>
</evidence>
<protein>
    <submittedName>
        <fullName evidence="1">Uncharacterized protein</fullName>
    </submittedName>
</protein>
<dbReference type="EMBL" id="CM011674">
    <property type="protein sequence ID" value="TMS23628.1"/>
    <property type="molecule type" value="Genomic_DNA"/>
</dbReference>
<evidence type="ECO:0000313" key="2">
    <source>
        <dbReference type="Proteomes" id="UP000793456"/>
    </source>
</evidence>
<accession>A0ACD3RWU3</accession>
<keyword evidence="2" id="KW-1185">Reference proteome</keyword>
<organism evidence="1 2">
    <name type="scientific">Larimichthys crocea</name>
    <name type="common">Large yellow croaker</name>
    <name type="synonym">Pseudosciaena crocea</name>
    <dbReference type="NCBI Taxonomy" id="215358"/>
    <lineage>
        <taxon>Eukaryota</taxon>
        <taxon>Metazoa</taxon>
        <taxon>Chordata</taxon>
        <taxon>Craniata</taxon>
        <taxon>Vertebrata</taxon>
        <taxon>Euteleostomi</taxon>
        <taxon>Actinopterygii</taxon>
        <taxon>Neopterygii</taxon>
        <taxon>Teleostei</taxon>
        <taxon>Neoteleostei</taxon>
        <taxon>Acanthomorphata</taxon>
        <taxon>Eupercaria</taxon>
        <taxon>Sciaenidae</taxon>
        <taxon>Larimichthys</taxon>
    </lineage>
</organism>
<gene>
    <name evidence="1" type="ORF">E3U43_008934</name>
</gene>
<dbReference type="Proteomes" id="UP000793456">
    <property type="component" value="Chromosome I"/>
</dbReference>
<name>A0ACD3RWU3_LARCR</name>
<feature type="non-terminal residue" evidence="1">
    <location>
        <position position="1"/>
    </location>
</feature>
<sequence>FDVPKCFLRRILGRFLTLSFLKDEAAQWTCVLKTDSFQYLSSGYLPVQSADLIPVHGLHCVELIPVFLT</sequence>
<proteinExistence type="predicted"/>
<comment type="caution">
    <text evidence="1">The sequence shown here is derived from an EMBL/GenBank/DDBJ whole genome shotgun (WGS) entry which is preliminary data.</text>
</comment>